<accession>A0ABV1GGA1</accession>
<dbReference type="PANTHER" id="PTHR34068:SF2">
    <property type="entry name" value="UPF0145 PROTEIN SCO3412"/>
    <property type="match status" value="1"/>
</dbReference>
<dbReference type="EMBL" id="JBBMFA010000098">
    <property type="protein sequence ID" value="MEQ2520855.1"/>
    <property type="molecule type" value="Genomic_DNA"/>
</dbReference>
<proteinExistence type="inferred from homology"/>
<dbReference type="HAMAP" id="MF_00338">
    <property type="entry name" value="UPF0145"/>
    <property type="match status" value="1"/>
</dbReference>
<dbReference type="SUPFAM" id="SSF117782">
    <property type="entry name" value="YbjQ-like"/>
    <property type="match status" value="1"/>
</dbReference>
<organism evidence="3 4">
    <name type="scientific">Ruthenibacterium intestinale</name>
    <dbReference type="NCBI Taxonomy" id="3133163"/>
    <lineage>
        <taxon>Bacteria</taxon>
        <taxon>Bacillati</taxon>
        <taxon>Bacillota</taxon>
        <taxon>Clostridia</taxon>
        <taxon>Eubacteriales</taxon>
        <taxon>Oscillospiraceae</taxon>
        <taxon>Ruthenibacterium</taxon>
    </lineage>
</organism>
<keyword evidence="4" id="KW-1185">Reference proteome</keyword>
<gene>
    <name evidence="3" type="ORF">WMO24_10510</name>
</gene>
<dbReference type="Proteomes" id="UP001477672">
    <property type="component" value="Unassembled WGS sequence"/>
</dbReference>
<dbReference type="PANTHER" id="PTHR34068">
    <property type="entry name" value="UPF0145 PROTEIN YBJQ"/>
    <property type="match status" value="1"/>
</dbReference>
<sequence>MLIATTDEIPGKKYEVLGIVEGSTVQSVHIGKDIMNSLKTLVGGELTSYNEMMNNARKLATERMLENARALNADAVVCVRYSSSSIMQGAAEIIAYGSAVKFVSQ</sequence>
<comment type="similarity">
    <text evidence="1 2">Belongs to the UPF0145 family.</text>
</comment>
<dbReference type="InterPro" id="IPR035439">
    <property type="entry name" value="UPF0145_dom_sf"/>
</dbReference>
<dbReference type="InterPro" id="IPR002765">
    <property type="entry name" value="UPF0145_YbjQ-like"/>
</dbReference>
<dbReference type="RefSeq" id="WP_349216450.1">
    <property type="nucleotide sequence ID" value="NZ_JBBMFA010000098.1"/>
</dbReference>
<evidence type="ECO:0000256" key="1">
    <source>
        <dbReference type="ARBA" id="ARBA00010751"/>
    </source>
</evidence>
<reference evidence="3 4" key="1">
    <citation type="submission" date="2024-03" db="EMBL/GenBank/DDBJ databases">
        <title>Human intestinal bacterial collection.</title>
        <authorList>
            <person name="Pauvert C."/>
            <person name="Hitch T.C.A."/>
            <person name="Clavel T."/>
        </authorList>
    </citation>
    <scope>NUCLEOTIDE SEQUENCE [LARGE SCALE GENOMIC DNA]</scope>
    <source>
        <strain evidence="3 4">CLA-JM-H11</strain>
    </source>
</reference>
<dbReference type="Pfam" id="PF01906">
    <property type="entry name" value="YbjQ_1"/>
    <property type="match status" value="1"/>
</dbReference>
<evidence type="ECO:0000256" key="2">
    <source>
        <dbReference type="HAMAP-Rule" id="MF_00338"/>
    </source>
</evidence>
<evidence type="ECO:0000313" key="3">
    <source>
        <dbReference type="EMBL" id="MEQ2520855.1"/>
    </source>
</evidence>
<dbReference type="Gene3D" id="3.30.110.70">
    <property type="entry name" value="Hypothetical protein apc22750. Chain B"/>
    <property type="match status" value="1"/>
</dbReference>
<protein>
    <recommendedName>
        <fullName evidence="2">UPF0145 protein WMO24_10510</fullName>
    </recommendedName>
</protein>
<evidence type="ECO:0000313" key="4">
    <source>
        <dbReference type="Proteomes" id="UP001477672"/>
    </source>
</evidence>
<comment type="caution">
    <text evidence="3">The sequence shown here is derived from an EMBL/GenBank/DDBJ whole genome shotgun (WGS) entry which is preliminary data.</text>
</comment>
<name>A0ABV1GGA1_9FIRM</name>